<dbReference type="GO" id="GO:0005886">
    <property type="term" value="C:plasma membrane"/>
    <property type="evidence" value="ECO:0007669"/>
    <property type="project" value="UniProtKB-SubCell"/>
</dbReference>
<keyword evidence="4" id="KW-0472">Membrane</keyword>
<sequence length="260" mass="27941">MTASVRTRRTVRHRLHRAFLALTMSVSLAFLAASVGIMATQGRVEAVLSGSMEPTIPTHALVVAVPVAADHVRVGDVIMFQRPDATAGAPSVMHRVVERFTRDGASLAHTRGDANSGNDPWTLDLNRSALYRVNASVPRLGALYQGLHRSVSDLGAARLWGGIALMLVAGAVASRLLRRRATVETAPAEAADEDLTEAVRLASQEMRHRLTTIIGYGEVLSEAGDAMPARESDMARRINDHALRLTGVLDDLTDLVPSSR</sequence>
<keyword evidence="4" id="KW-1133">Transmembrane helix</keyword>
<dbReference type="NCBIfam" id="TIGR02228">
    <property type="entry name" value="sigpep_I_arch"/>
    <property type="match status" value="1"/>
</dbReference>
<accession>A0A8J3BTG0</accession>
<evidence type="ECO:0000256" key="1">
    <source>
        <dbReference type="ARBA" id="ARBA00000085"/>
    </source>
</evidence>
<dbReference type="GO" id="GO:0004252">
    <property type="term" value="F:serine-type endopeptidase activity"/>
    <property type="evidence" value="ECO:0007669"/>
    <property type="project" value="UniProtKB-UniRule"/>
</dbReference>
<proteinExistence type="predicted"/>
<reference evidence="5" key="2">
    <citation type="submission" date="2020-09" db="EMBL/GenBank/DDBJ databases">
        <authorList>
            <person name="Sun Q."/>
            <person name="Ohkuma M."/>
        </authorList>
    </citation>
    <scope>NUCLEOTIDE SEQUENCE</scope>
    <source>
        <strain evidence="5">JCM 3091</strain>
    </source>
</reference>
<evidence type="ECO:0000313" key="6">
    <source>
        <dbReference type="Proteomes" id="UP000662200"/>
    </source>
</evidence>
<evidence type="ECO:0000256" key="4">
    <source>
        <dbReference type="SAM" id="Phobius"/>
    </source>
</evidence>
<keyword evidence="4" id="KW-0812">Transmembrane</keyword>
<name>A0A8J3BTG0_9ACTN</name>
<feature type="transmembrane region" description="Helical" evidence="4">
    <location>
        <begin position="18"/>
        <end position="39"/>
    </location>
</feature>
<gene>
    <name evidence="5" type="ORF">GCM10010124_27670</name>
</gene>
<feature type="transmembrane region" description="Helical" evidence="4">
    <location>
        <begin position="159"/>
        <end position="177"/>
    </location>
</feature>
<dbReference type="RefSeq" id="WP_189114727.1">
    <property type="nucleotide sequence ID" value="NZ_BMQC01000009.1"/>
</dbReference>
<dbReference type="EMBL" id="BMQC01000009">
    <property type="protein sequence ID" value="GGK33392.1"/>
    <property type="molecule type" value="Genomic_DNA"/>
</dbReference>
<dbReference type="Proteomes" id="UP000662200">
    <property type="component" value="Unassembled WGS sequence"/>
</dbReference>
<comment type="catalytic activity">
    <reaction evidence="1">
        <text>ATP + protein L-histidine = ADP + protein N-phospho-L-histidine.</text>
        <dbReference type="EC" id="2.7.13.3"/>
    </reaction>
</comment>
<dbReference type="EC" id="3.4.21.89" evidence="3"/>
<dbReference type="InterPro" id="IPR001733">
    <property type="entry name" value="Peptidase_S26B"/>
</dbReference>
<dbReference type="AlphaFoldDB" id="A0A8J3BTG0"/>
<dbReference type="GO" id="GO:0009003">
    <property type="term" value="F:signal peptidase activity"/>
    <property type="evidence" value="ECO:0007669"/>
    <property type="project" value="UniProtKB-EC"/>
</dbReference>
<dbReference type="PANTHER" id="PTHR10806:SF6">
    <property type="entry name" value="SIGNAL PEPTIDASE COMPLEX CATALYTIC SUBUNIT SEC11"/>
    <property type="match status" value="1"/>
</dbReference>
<evidence type="ECO:0000256" key="2">
    <source>
        <dbReference type="ARBA" id="ARBA00004236"/>
    </source>
</evidence>
<comment type="subcellular location">
    <subcellularLocation>
        <location evidence="2">Cell membrane</location>
    </subcellularLocation>
</comment>
<evidence type="ECO:0000256" key="3">
    <source>
        <dbReference type="NCBIfam" id="TIGR02228"/>
    </source>
</evidence>
<dbReference type="GO" id="GO:0000155">
    <property type="term" value="F:phosphorelay sensor kinase activity"/>
    <property type="evidence" value="ECO:0007669"/>
    <property type="project" value="InterPro"/>
</dbReference>
<dbReference type="PANTHER" id="PTHR10806">
    <property type="entry name" value="SIGNAL PEPTIDASE COMPLEX CATALYTIC SUBUNIT SEC11"/>
    <property type="match status" value="1"/>
</dbReference>
<reference evidence="5" key="1">
    <citation type="journal article" date="2014" name="Int. J. Syst. Evol. Microbiol.">
        <title>Complete genome sequence of Corynebacterium casei LMG S-19264T (=DSM 44701T), isolated from a smear-ripened cheese.</title>
        <authorList>
            <consortium name="US DOE Joint Genome Institute (JGI-PGF)"/>
            <person name="Walter F."/>
            <person name="Albersmeier A."/>
            <person name="Kalinowski J."/>
            <person name="Ruckert C."/>
        </authorList>
    </citation>
    <scope>NUCLEOTIDE SEQUENCE</scope>
    <source>
        <strain evidence="5">JCM 3091</strain>
    </source>
</reference>
<organism evidence="5 6">
    <name type="scientific">Pilimelia terevasa</name>
    <dbReference type="NCBI Taxonomy" id="53372"/>
    <lineage>
        <taxon>Bacteria</taxon>
        <taxon>Bacillati</taxon>
        <taxon>Actinomycetota</taxon>
        <taxon>Actinomycetes</taxon>
        <taxon>Micromonosporales</taxon>
        <taxon>Micromonosporaceae</taxon>
        <taxon>Pilimelia</taxon>
    </lineage>
</organism>
<dbReference type="Gene3D" id="1.10.287.130">
    <property type="match status" value="1"/>
</dbReference>
<evidence type="ECO:0000313" key="5">
    <source>
        <dbReference type="EMBL" id="GGK33392.1"/>
    </source>
</evidence>
<comment type="caution">
    <text evidence="5">The sequence shown here is derived from an EMBL/GenBank/DDBJ whole genome shotgun (WGS) entry which is preliminary data.</text>
</comment>
<dbReference type="InterPro" id="IPR019533">
    <property type="entry name" value="Peptidase_S26"/>
</dbReference>
<dbReference type="GO" id="GO:0006465">
    <property type="term" value="P:signal peptide processing"/>
    <property type="evidence" value="ECO:0007669"/>
    <property type="project" value="UniProtKB-UniRule"/>
</dbReference>
<dbReference type="SUPFAM" id="SSF47384">
    <property type="entry name" value="Homodimeric domain of signal transducing histidine kinase"/>
    <property type="match status" value="1"/>
</dbReference>
<dbReference type="CDD" id="cd06530">
    <property type="entry name" value="S26_SPase_I"/>
    <property type="match status" value="1"/>
</dbReference>
<dbReference type="InterPro" id="IPR036097">
    <property type="entry name" value="HisK_dim/P_sf"/>
</dbReference>
<protein>
    <recommendedName>
        <fullName evidence="3">Signal peptidase I</fullName>
        <ecNumber evidence="3">3.4.21.89</ecNumber>
    </recommendedName>
</protein>
<keyword evidence="6" id="KW-1185">Reference proteome</keyword>